<dbReference type="EMBL" id="JXTB01000162">
    <property type="protein sequence ID" value="PON57209.1"/>
    <property type="molecule type" value="Genomic_DNA"/>
</dbReference>
<protein>
    <submittedName>
        <fullName evidence="1">Uncharacterized protein</fullName>
    </submittedName>
</protein>
<sequence length="67" mass="7409">MWEVLTGRRDGTVSQLTEAFANIPAPFLISTKSRLDEAAWHSGGSSIESIKMSVNVWQDLLCPKQGF</sequence>
<dbReference type="AlphaFoldDB" id="A0A2P5C842"/>
<evidence type="ECO:0000313" key="1">
    <source>
        <dbReference type="EMBL" id="PON57209.1"/>
    </source>
</evidence>
<accession>A0A2P5C842</accession>
<keyword evidence="2" id="KW-1185">Reference proteome</keyword>
<proteinExistence type="predicted"/>
<gene>
    <name evidence="1" type="ORF">PanWU01x14_176230</name>
</gene>
<reference evidence="2" key="1">
    <citation type="submission" date="2016-06" db="EMBL/GenBank/DDBJ databases">
        <title>Parallel loss of symbiosis genes in relatives of nitrogen-fixing non-legume Parasponia.</title>
        <authorList>
            <person name="Van Velzen R."/>
            <person name="Holmer R."/>
            <person name="Bu F."/>
            <person name="Rutten L."/>
            <person name="Van Zeijl A."/>
            <person name="Liu W."/>
            <person name="Santuari L."/>
            <person name="Cao Q."/>
            <person name="Sharma T."/>
            <person name="Shen D."/>
            <person name="Roswanjaya Y."/>
            <person name="Wardhani T."/>
            <person name="Kalhor M.S."/>
            <person name="Jansen J."/>
            <person name="Van den Hoogen J."/>
            <person name="Gungor B."/>
            <person name="Hartog M."/>
            <person name="Hontelez J."/>
            <person name="Verver J."/>
            <person name="Yang W.-C."/>
            <person name="Schijlen E."/>
            <person name="Repin R."/>
            <person name="Schilthuizen M."/>
            <person name="Schranz E."/>
            <person name="Heidstra R."/>
            <person name="Miyata K."/>
            <person name="Fedorova E."/>
            <person name="Kohlen W."/>
            <person name="Bisseling T."/>
            <person name="Smit S."/>
            <person name="Geurts R."/>
        </authorList>
    </citation>
    <scope>NUCLEOTIDE SEQUENCE [LARGE SCALE GENOMIC DNA]</scope>
    <source>
        <strain evidence="2">cv. WU1-14</strain>
    </source>
</reference>
<organism evidence="1 2">
    <name type="scientific">Parasponia andersonii</name>
    <name type="common">Sponia andersonii</name>
    <dbReference type="NCBI Taxonomy" id="3476"/>
    <lineage>
        <taxon>Eukaryota</taxon>
        <taxon>Viridiplantae</taxon>
        <taxon>Streptophyta</taxon>
        <taxon>Embryophyta</taxon>
        <taxon>Tracheophyta</taxon>
        <taxon>Spermatophyta</taxon>
        <taxon>Magnoliopsida</taxon>
        <taxon>eudicotyledons</taxon>
        <taxon>Gunneridae</taxon>
        <taxon>Pentapetalae</taxon>
        <taxon>rosids</taxon>
        <taxon>fabids</taxon>
        <taxon>Rosales</taxon>
        <taxon>Cannabaceae</taxon>
        <taxon>Parasponia</taxon>
    </lineage>
</organism>
<evidence type="ECO:0000313" key="2">
    <source>
        <dbReference type="Proteomes" id="UP000237105"/>
    </source>
</evidence>
<name>A0A2P5C842_PARAD</name>
<comment type="caution">
    <text evidence="1">The sequence shown here is derived from an EMBL/GenBank/DDBJ whole genome shotgun (WGS) entry which is preliminary data.</text>
</comment>
<dbReference type="OrthoDB" id="2113341at2759"/>
<dbReference type="Proteomes" id="UP000237105">
    <property type="component" value="Unassembled WGS sequence"/>
</dbReference>